<sequence length="328" mass="35194">MSIIEFHSSKDLELVESLVLDLCDPQEKVNALSELRKKRGMFKDLAPMLWYSFGTMAALLQEVVLVYPTLSSPTLSANASSRVCNALGLLQTVAAHLVTRTPFLAARILLYLYPFLNTTSKAKSYEYLRLASLHVIDALVKVDDTEAVNFLVTSQVIPLCLRIMETDSELPKLVATSIVKRIMLDEFGLQYICATADRFFQAAMALATMVNALAEQPSARLLKHVVRCYLRLTDNPRALAALQICLPNPLKDGAFDNCLQDDPATRCCLQQLLDNLGAPAGGGAPRPGAGGPAAAGGGARHPGPGPAARGSRGGGSSSQAGPSRAPWM</sequence>
<dbReference type="InterPro" id="IPR007216">
    <property type="entry name" value="CNOT9"/>
</dbReference>
<protein>
    <submittedName>
        <fullName evidence="2">Cell differentiation protein rcd1-like isoform X1</fullName>
    </submittedName>
</protein>
<dbReference type="OrthoDB" id="1183224at2759"/>
<accession>A0A3L6QVV6</accession>
<organism evidence="2 3">
    <name type="scientific">Panicum miliaceum</name>
    <name type="common">Proso millet</name>
    <name type="synonym">Broomcorn millet</name>
    <dbReference type="NCBI Taxonomy" id="4540"/>
    <lineage>
        <taxon>Eukaryota</taxon>
        <taxon>Viridiplantae</taxon>
        <taxon>Streptophyta</taxon>
        <taxon>Embryophyta</taxon>
        <taxon>Tracheophyta</taxon>
        <taxon>Spermatophyta</taxon>
        <taxon>Magnoliopsida</taxon>
        <taxon>Liliopsida</taxon>
        <taxon>Poales</taxon>
        <taxon>Poaceae</taxon>
        <taxon>PACMAD clade</taxon>
        <taxon>Panicoideae</taxon>
        <taxon>Panicodae</taxon>
        <taxon>Paniceae</taxon>
        <taxon>Panicinae</taxon>
        <taxon>Panicum</taxon>
        <taxon>Panicum sect. Panicum</taxon>
    </lineage>
</organism>
<evidence type="ECO:0000313" key="3">
    <source>
        <dbReference type="Proteomes" id="UP000275267"/>
    </source>
</evidence>
<feature type="compositionally biased region" description="Low complexity" evidence="1">
    <location>
        <begin position="317"/>
        <end position="328"/>
    </location>
</feature>
<evidence type="ECO:0000313" key="2">
    <source>
        <dbReference type="EMBL" id="RLM87251.1"/>
    </source>
</evidence>
<dbReference type="FunFam" id="1.25.10.10:FF:000661">
    <property type="entry name" value="Cell differentiation family, Rcd1-like containing protein"/>
    <property type="match status" value="1"/>
</dbReference>
<name>A0A3L6QVV6_PANMI</name>
<dbReference type="EMBL" id="PQIB02000011">
    <property type="protein sequence ID" value="RLM87251.1"/>
    <property type="molecule type" value="Genomic_DNA"/>
</dbReference>
<dbReference type="Proteomes" id="UP000275267">
    <property type="component" value="Unassembled WGS sequence"/>
</dbReference>
<dbReference type="InterPro" id="IPR011989">
    <property type="entry name" value="ARM-like"/>
</dbReference>
<gene>
    <name evidence="2" type="ORF">C2845_PM04G01750</name>
</gene>
<reference evidence="3" key="1">
    <citation type="journal article" date="2019" name="Nat. Commun.">
        <title>The genome of broomcorn millet.</title>
        <authorList>
            <person name="Zou C."/>
            <person name="Miki D."/>
            <person name="Li D."/>
            <person name="Tang Q."/>
            <person name="Xiao L."/>
            <person name="Rajput S."/>
            <person name="Deng P."/>
            <person name="Jia W."/>
            <person name="Huang R."/>
            <person name="Zhang M."/>
            <person name="Sun Y."/>
            <person name="Hu J."/>
            <person name="Fu X."/>
            <person name="Schnable P.S."/>
            <person name="Li F."/>
            <person name="Zhang H."/>
            <person name="Feng B."/>
            <person name="Zhu X."/>
            <person name="Liu R."/>
            <person name="Schnable J.C."/>
            <person name="Zhu J.-K."/>
            <person name="Zhang H."/>
        </authorList>
    </citation>
    <scope>NUCLEOTIDE SEQUENCE [LARGE SCALE GENOMIC DNA]</scope>
</reference>
<dbReference type="PANTHER" id="PTHR12262">
    <property type="entry name" value="CCR4-NOT TRANSCRIPTION COMPLEX SUBUNIT 9"/>
    <property type="match status" value="1"/>
</dbReference>
<dbReference type="Gene3D" id="1.25.10.10">
    <property type="entry name" value="Leucine-rich Repeat Variant"/>
    <property type="match status" value="1"/>
</dbReference>
<feature type="region of interest" description="Disordered" evidence="1">
    <location>
        <begin position="279"/>
        <end position="328"/>
    </location>
</feature>
<keyword evidence="3" id="KW-1185">Reference proteome</keyword>
<dbReference type="STRING" id="4540.A0A3L6QVV6"/>
<dbReference type="AlphaFoldDB" id="A0A3L6QVV6"/>
<feature type="compositionally biased region" description="Gly residues" evidence="1">
    <location>
        <begin position="279"/>
        <end position="300"/>
    </location>
</feature>
<evidence type="ECO:0000256" key="1">
    <source>
        <dbReference type="SAM" id="MobiDB-lite"/>
    </source>
</evidence>
<dbReference type="Pfam" id="PF04078">
    <property type="entry name" value="Rcd1"/>
    <property type="match status" value="1"/>
</dbReference>
<proteinExistence type="predicted"/>
<comment type="caution">
    <text evidence="2">The sequence shown here is derived from an EMBL/GenBank/DDBJ whole genome shotgun (WGS) entry which is preliminary data.</text>
</comment>
<dbReference type="GO" id="GO:0030014">
    <property type="term" value="C:CCR4-NOT complex"/>
    <property type="evidence" value="ECO:0007669"/>
    <property type="project" value="InterPro"/>
</dbReference>
<dbReference type="GO" id="GO:0006402">
    <property type="term" value="P:mRNA catabolic process"/>
    <property type="evidence" value="ECO:0007669"/>
    <property type="project" value="InterPro"/>
</dbReference>